<organism evidence="2 3">
    <name type="scientific">Flavobacterium indicum (strain DSM 17447 / CIP 109464 / GPTSA100-9)</name>
    <dbReference type="NCBI Taxonomy" id="1094466"/>
    <lineage>
        <taxon>Bacteria</taxon>
        <taxon>Pseudomonadati</taxon>
        <taxon>Bacteroidota</taxon>
        <taxon>Flavobacteriia</taxon>
        <taxon>Flavobacteriales</taxon>
        <taxon>Flavobacteriaceae</taxon>
        <taxon>Flavobacterium</taxon>
    </lineage>
</organism>
<dbReference type="HOGENOM" id="CLU_104574_0_0_10"/>
<feature type="signal peptide" evidence="1">
    <location>
        <begin position="1"/>
        <end position="18"/>
    </location>
</feature>
<gene>
    <name evidence="2" type="ordered locus">KQS_10235</name>
</gene>
<proteinExistence type="predicted"/>
<dbReference type="KEGG" id="fin:KQS_10235"/>
<keyword evidence="3" id="KW-1185">Reference proteome</keyword>
<dbReference type="EMBL" id="HE774682">
    <property type="protein sequence ID" value="CCG53976.1"/>
    <property type="molecule type" value="Genomic_DNA"/>
</dbReference>
<dbReference type="STRING" id="1094466.KQS_10235"/>
<dbReference type="SUPFAM" id="SSF49842">
    <property type="entry name" value="TNF-like"/>
    <property type="match status" value="1"/>
</dbReference>
<evidence type="ECO:0000256" key="1">
    <source>
        <dbReference type="SAM" id="SignalP"/>
    </source>
</evidence>
<feature type="chain" id="PRO_5003616915" description="C1q domain-containing protein" evidence="1">
    <location>
        <begin position="19"/>
        <end position="219"/>
    </location>
</feature>
<reference evidence="2 3" key="1">
    <citation type="journal article" date="2012" name="J. Bacteriol.">
        <title>Complete Genome Sequence of Flavobacterium indicum GPSTA100-9T, Isolated from Warm Spring Water.</title>
        <authorList>
            <person name="Barbier P."/>
            <person name="Houel A."/>
            <person name="Loux V."/>
            <person name="Poulain J."/>
            <person name="Bernardet J.F."/>
            <person name="Touchon M."/>
            <person name="Duchaud E."/>
        </authorList>
    </citation>
    <scope>NUCLEOTIDE SEQUENCE [LARGE SCALE GENOMIC DNA]</scope>
    <source>
        <strain evidence="3">DSM 17447 / CIP 109464 / GPTSA100-9</strain>
    </source>
</reference>
<reference evidence="3" key="2">
    <citation type="submission" date="2012-03" db="EMBL/GenBank/DDBJ databases">
        <title>Complete genome sequence of Flavobacterium indicum GPTSA100-9T, isolated from warm spring water.</title>
        <authorList>
            <person name="Barbier P."/>
            <person name="Houel A."/>
            <person name="Loux V."/>
            <person name="Poulain J."/>
            <person name="Bernardet J.-F."/>
            <person name="Touchon M."/>
            <person name="Duchaud E."/>
        </authorList>
    </citation>
    <scope>NUCLEOTIDE SEQUENCE [LARGE SCALE GENOMIC DNA]</scope>
    <source>
        <strain evidence="3">DSM 17447 / CIP 109464 / GPTSA100-9</strain>
    </source>
</reference>
<evidence type="ECO:0000313" key="3">
    <source>
        <dbReference type="Proteomes" id="UP000007599"/>
    </source>
</evidence>
<dbReference type="InterPro" id="IPR008983">
    <property type="entry name" value="Tumour_necrosis_fac-like_dom"/>
</dbReference>
<dbReference type="eggNOG" id="ENOG5032UBC">
    <property type="taxonomic scope" value="Bacteria"/>
</dbReference>
<evidence type="ECO:0008006" key="4">
    <source>
        <dbReference type="Google" id="ProtNLM"/>
    </source>
</evidence>
<sequence>MKLFFSNLAFLFFYLGFAQVGIGTSSPTESLDINGTLRIRTIDTSVNLKADSILVADRDGVVKRLNAKEILNNTLKTAVKGSFSSSALVNLTLLAGQVKIPFNAIEFDLNAEYNTATNTFTAKQDGIYQIYAQIKADNTLSISTNFGLAIYKNGTLLSRNSFANIGILGINATPPARSAQNLVQLNTGDTITFYVVSTLASVSILGEKEDCYFSILQVR</sequence>
<accession>H8XVL2</accession>
<dbReference type="PATRIC" id="fig|1094466.5.peg.2010"/>
<dbReference type="Gene3D" id="2.60.120.40">
    <property type="match status" value="1"/>
</dbReference>
<dbReference type="RefSeq" id="WP_014389094.1">
    <property type="nucleotide sequence ID" value="NC_017025.1"/>
</dbReference>
<dbReference type="AlphaFoldDB" id="H8XVL2"/>
<dbReference type="Proteomes" id="UP000007599">
    <property type="component" value="Chromosome I"/>
</dbReference>
<dbReference type="OrthoDB" id="1345111at2"/>
<name>H8XVL2_FLAIG</name>
<protein>
    <recommendedName>
        <fullName evidence="4">C1q domain-containing protein</fullName>
    </recommendedName>
</protein>
<keyword evidence="1" id="KW-0732">Signal</keyword>
<evidence type="ECO:0000313" key="2">
    <source>
        <dbReference type="EMBL" id="CCG53976.1"/>
    </source>
</evidence>